<proteinExistence type="predicted"/>
<evidence type="ECO:0000313" key="2">
    <source>
        <dbReference type="Proteomes" id="UP000383932"/>
    </source>
</evidence>
<dbReference type="OrthoDB" id="4368687at2759"/>
<organism evidence="1 2">
    <name type="scientific">Ceratobasidium theobromae</name>
    <dbReference type="NCBI Taxonomy" id="1582974"/>
    <lineage>
        <taxon>Eukaryota</taxon>
        <taxon>Fungi</taxon>
        <taxon>Dikarya</taxon>
        <taxon>Basidiomycota</taxon>
        <taxon>Agaricomycotina</taxon>
        <taxon>Agaricomycetes</taxon>
        <taxon>Cantharellales</taxon>
        <taxon>Ceratobasidiaceae</taxon>
        <taxon>Ceratobasidium</taxon>
    </lineage>
</organism>
<accession>A0A5N5Q809</accession>
<dbReference type="Proteomes" id="UP000383932">
    <property type="component" value="Unassembled WGS sequence"/>
</dbReference>
<comment type="caution">
    <text evidence="1">The sequence shown here is derived from an EMBL/GenBank/DDBJ whole genome shotgun (WGS) entry which is preliminary data.</text>
</comment>
<keyword evidence="2" id="KW-1185">Reference proteome</keyword>
<sequence>MLQGLLSHKPKGAPSSVNRAAREICNLASHHENLDLLLSWCPAHHRVPGNECMDAIAKNHATTTPTPRFTVSTNRIRWEAKECLLTKWEAHWNSFKEKHPNSMGTLALMNPPRLWLHPFHAAPGKHRKTHTQIICVITGHGRHNAYLFRCGKAESPECPCGHPKQDTAHIIRECPRHEHVCGFLCGFSQRLEMAYMFSMV</sequence>
<name>A0A5N5Q809_9AGAM</name>
<protein>
    <submittedName>
        <fullName evidence="1">Reverse transcriptase from mobile element jockey protein</fullName>
    </submittedName>
</protein>
<keyword evidence="1" id="KW-0808">Transferase</keyword>
<gene>
    <name evidence="1" type="ORF">CTheo_8939</name>
</gene>
<keyword evidence="1" id="KW-0548">Nucleotidyltransferase</keyword>
<dbReference type="EMBL" id="SSOP01000922">
    <property type="protein sequence ID" value="KAB5587623.1"/>
    <property type="molecule type" value="Genomic_DNA"/>
</dbReference>
<keyword evidence="1" id="KW-0695">RNA-directed DNA polymerase</keyword>
<dbReference type="GO" id="GO:0003964">
    <property type="term" value="F:RNA-directed DNA polymerase activity"/>
    <property type="evidence" value="ECO:0007669"/>
    <property type="project" value="UniProtKB-KW"/>
</dbReference>
<evidence type="ECO:0000313" key="1">
    <source>
        <dbReference type="EMBL" id="KAB5587623.1"/>
    </source>
</evidence>
<reference evidence="1 2" key="1">
    <citation type="journal article" date="2019" name="Fungal Biol. Biotechnol.">
        <title>Draft genome sequence of fastidious pathogen Ceratobasidium theobromae, which causes vascular-streak dieback in Theobroma cacao.</title>
        <authorList>
            <person name="Ali S.S."/>
            <person name="Asman A."/>
            <person name="Shao J."/>
            <person name="Firmansyah A.P."/>
            <person name="Susilo A.W."/>
            <person name="Rosmana A."/>
            <person name="McMahon P."/>
            <person name="Junaid M."/>
            <person name="Guest D."/>
            <person name="Kheng T.Y."/>
            <person name="Meinhardt L.W."/>
            <person name="Bailey B.A."/>
        </authorList>
    </citation>
    <scope>NUCLEOTIDE SEQUENCE [LARGE SCALE GENOMIC DNA]</scope>
    <source>
        <strain evidence="1 2">CT2</strain>
    </source>
</reference>
<dbReference type="AlphaFoldDB" id="A0A5N5Q809"/>